<accession>A0A0G4FF58</accession>
<dbReference type="InterPro" id="IPR018944">
    <property type="entry name" value="DNA_pol_lambd_fingers_domain"/>
</dbReference>
<dbReference type="GO" id="GO:0003887">
    <property type="term" value="F:DNA-directed DNA polymerase activity"/>
    <property type="evidence" value="ECO:0007669"/>
    <property type="project" value="UniProtKB-UniRule"/>
</dbReference>
<evidence type="ECO:0000313" key="11">
    <source>
        <dbReference type="EMBL" id="CEM11703.1"/>
    </source>
</evidence>
<dbReference type="GO" id="GO:0005634">
    <property type="term" value="C:nucleus"/>
    <property type="evidence" value="ECO:0007669"/>
    <property type="project" value="UniProtKB-SubCell"/>
</dbReference>
<dbReference type="Gene3D" id="1.10.150.20">
    <property type="entry name" value="5' to 3' exonuclease, C-terminal subdomain"/>
    <property type="match status" value="1"/>
</dbReference>
<dbReference type="InterPro" id="IPR028207">
    <property type="entry name" value="DNA_pol_B_palm_palm"/>
</dbReference>
<keyword evidence="2" id="KW-0237">DNA synthesis</keyword>
<dbReference type="PANTHER" id="PTHR11276">
    <property type="entry name" value="DNA POLYMERASE TYPE-X FAMILY MEMBER"/>
    <property type="match status" value="1"/>
</dbReference>
<feature type="active site" description="Nucleophile; Schiff-base intermediate with DNA; for 5'-dRP lyase activity" evidence="7">
    <location>
        <position position="272"/>
    </location>
</feature>
<keyword evidence="3 8" id="KW-0808">Transferase</keyword>
<comment type="catalytic activity">
    <reaction evidence="8">
        <text>DNA(n) + a 2'-deoxyribonucleoside 5'-triphosphate = DNA(n+1) + diphosphate</text>
        <dbReference type="Rhea" id="RHEA:22508"/>
        <dbReference type="Rhea" id="RHEA-COMP:17339"/>
        <dbReference type="Rhea" id="RHEA-COMP:17340"/>
        <dbReference type="ChEBI" id="CHEBI:33019"/>
        <dbReference type="ChEBI" id="CHEBI:61560"/>
        <dbReference type="ChEBI" id="CHEBI:173112"/>
        <dbReference type="EC" id="2.7.7.7"/>
    </reaction>
</comment>
<dbReference type="GO" id="GO:0003677">
    <property type="term" value="F:DNA binding"/>
    <property type="evidence" value="ECO:0007669"/>
    <property type="project" value="UniProtKB-UniRule"/>
</dbReference>
<dbReference type="Gene3D" id="3.30.210.10">
    <property type="entry name" value="DNA polymerase, thumb domain"/>
    <property type="match status" value="1"/>
</dbReference>
<dbReference type="InterPro" id="IPR002054">
    <property type="entry name" value="DNA-dir_DNA_pol_X"/>
</dbReference>
<dbReference type="Gene3D" id="3.40.50.10190">
    <property type="entry name" value="BRCT domain"/>
    <property type="match status" value="1"/>
</dbReference>
<keyword evidence="12" id="KW-1185">Reference proteome</keyword>
<sequence>MITNTTIFEGCKVYLHNEGSNMTHHRRQIFARRIPENGGEITEDMTDATHIVLSEGWAEKKFKPFFTTKLLERYPAIPRPPPSSCSSSPVAFVKWLHEQGLPWLVENRWVSDAFGKACRQSDLMYVPKILTPTWLEAPNTNTEGKGEGESHVDKKVRVGESGAARVKKKIVLPPILQDQKVNVTKQQVRTLAKREKFACQKKPKQDDGSAGAGAAVGGRLNAALIDQFERLEKWYEAERTEVPPNATHSVRRRDRPELKWLQDGRSKKTRDKFVDFIRSGQISRLTNLENDPKLSVVQKLTAVDWIGNVTAHHLYNVHGIRSVEELARRPELLNLNQRICVKYHNEFSQKIPRAEGDQIVATVRDAVERLYPNTYDLTCAGSYRRGKPACGDVDIILFPKDDSLPGDELTRIKNELHSSGFLTDDLTDRHTHKGARKHTSRSYMGVCRLPGPDSLHRRIDIKLYERREPAFAILYFTGSKHFNMSMRLYAHKLGHSLSDHGLVPVSRVGREKHEVGPSKVCLTEKDIFDKLGLDYRAPKDREVDAEWLAHTSLKQADIDKFARKQQEQQEQQEQEQQGGAGSAAMAAAEATPDIDDMSMDELDNSPNESTASSPNKRKREDDE</sequence>
<dbReference type="Proteomes" id="UP000041254">
    <property type="component" value="Unassembled WGS sequence"/>
</dbReference>
<dbReference type="PROSITE" id="PS50172">
    <property type="entry name" value="BRCT"/>
    <property type="match status" value="1"/>
</dbReference>
<dbReference type="PRINTS" id="PR00869">
    <property type="entry name" value="DNAPOLX"/>
</dbReference>
<dbReference type="SUPFAM" id="SSF81301">
    <property type="entry name" value="Nucleotidyltransferase"/>
    <property type="match status" value="1"/>
</dbReference>
<dbReference type="InterPro" id="IPR036420">
    <property type="entry name" value="BRCT_dom_sf"/>
</dbReference>
<dbReference type="Pfam" id="PF14792">
    <property type="entry name" value="DNA_pol_B_palm"/>
    <property type="match status" value="1"/>
</dbReference>
<dbReference type="SUPFAM" id="SSF81585">
    <property type="entry name" value="PsbU/PolX domain-like"/>
    <property type="match status" value="1"/>
</dbReference>
<dbReference type="InterPro" id="IPR001357">
    <property type="entry name" value="BRCT_dom"/>
</dbReference>
<evidence type="ECO:0000256" key="3">
    <source>
        <dbReference type="ARBA" id="ARBA00022679"/>
    </source>
</evidence>
<keyword evidence="8" id="KW-0239">DNA-directed DNA polymerase</keyword>
<keyword evidence="8" id="KW-0234">DNA repair</keyword>
<evidence type="ECO:0000256" key="6">
    <source>
        <dbReference type="ARBA" id="ARBA00023239"/>
    </source>
</evidence>
<keyword evidence="8" id="KW-0227">DNA damage</keyword>
<comment type="cofactor">
    <cofactor evidence="1">
        <name>Mn(2+)</name>
        <dbReference type="ChEBI" id="CHEBI:29035"/>
    </cofactor>
</comment>
<dbReference type="InterPro" id="IPR037160">
    <property type="entry name" value="DNA_Pol_thumb_sf"/>
</dbReference>
<feature type="domain" description="BRCT" evidence="10">
    <location>
        <begin position="3"/>
        <end position="98"/>
    </location>
</feature>
<comment type="subcellular location">
    <subcellularLocation>
        <location evidence="8">Nucleus</location>
    </subcellularLocation>
</comment>
<feature type="compositionally biased region" description="Polar residues" evidence="9">
    <location>
        <begin position="604"/>
        <end position="614"/>
    </location>
</feature>
<organism evidence="11 12">
    <name type="scientific">Vitrella brassicaformis (strain CCMP3155)</name>
    <dbReference type="NCBI Taxonomy" id="1169540"/>
    <lineage>
        <taxon>Eukaryota</taxon>
        <taxon>Sar</taxon>
        <taxon>Alveolata</taxon>
        <taxon>Colpodellida</taxon>
        <taxon>Vitrellaceae</taxon>
        <taxon>Vitrella</taxon>
    </lineage>
</organism>
<dbReference type="STRING" id="1169540.A0A0G4FF58"/>
<dbReference type="SMART" id="SM00483">
    <property type="entry name" value="POLXc"/>
    <property type="match status" value="1"/>
</dbReference>
<feature type="compositionally biased region" description="Acidic residues" evidence="9">
    <location>
        <begin position="592"/>
        <end position="603"/>
    </location>
</feature>
<name>A0A0G4FF58_VITBC</name>
<dbReference type="Pfam" id="PF14791">
    <property type="entry name" value="DNA_pol_B_thumb"/>
    <property type="match status" value="1"/>
</dbReference>
<comment type="function">
    <text evidence="8">DNA polymerase that functions in several pathways of DNA repair. Involved in base excision repair (BER) responsible for repair of lesions that give rise to abasic (AP) sites in DNA. Also contributes to DNA double-strand break repair by non-homologous end joining and homologous recombination. Has both template-dependent and template-independent (terminal transferase) DNA polymerase activities. Has also a 5'-deoxyribose-5-phosphate lyase (dRP lyase) activity.</text>
</comment>
<evidence type="ECO:0000256" key="1">
    <source>
        <dbReference type="ARBA" id="ARBA00001936"/>
    </source>
</evidence>
<evidence type="ECO:0000259" key="10">
    <source>
        <dbReference type="PROSITE" id="PS50172"/>
    </source>
</evidence>
<comment type="similarity">
    <text evidence="8">Belongs to the DNA polymerase type-X family.</text>
</comment>
<dbReference type="VEuPathDB" id="CryptoDB:Vbra_4411"/>
<dbReference type="InterPro" id="IPR029398">
    <property type="entry name" value="PolB_thumb"/>
</dbReference>
<evidence type="ECO:0000256" key="9">
    <source>
        <dbReference type="SAM" id="MobiDB-lite"/>
    </source>
</evidence>
<dbReference type="OrthoDB" id="205514at2759"/>
<proteinExistence type="inferred from homology"/>
<dbReference type="PhylomeDB" id="A0A0G4FF58"/>
<protein>
    <recommendedName>
        <fullName evidence="8">DNA polymerase</fullName>
        <ecNumber evidence="8">2.7.7.7</ecNumber>
    </recommendedName>
</protein>
<dbReference type="InParanoid" id="A0A0G4FF58"/>
<dbReference type="PANTHER" id="PTHR11276:SF28">
    <property type="entry name" value="DNA POLYMERASE LAMBDA"/>
    <property type="match status" value="1"/>
</dbReference>
<dbReference type="GO" id="GO:0046872">
    <property type="term" value="F:metal ion binding"/>
    <property type="evidence" value="ECO:0007669"/>
    <property type="project" value="UniProtKB-UniRule"/>
</dbReference>
<dbReference type="AlphaFoldDB" id="A0A0G4FF58"/>
<keyword evidence="6" id="KW-0456">Lyase</keyword>
<dbReference type="CDD" id="cd00141">
    <property type="entry name" value="NT_POLXc"/>
    <property type="match status" value="1"/>
</dbReference>
<evidence type="ECO:0000256" key="8">
    <source>
        <dbReference type="RuleBase" id="RU366014"/>
    </source>
</evidence>
<dbReference type="EC" id="2.7.7.7" evidence="8"/>
<dbReference type="GO" id="GO:0016829">
    <property type="term" value="F:lyase activity"/>
    <property type="evidence" value="ECO:0007669"/>
    <property type="project" value="UniProtKB-KW"/>
</dbReference>
<evidence type="ECO:0000256" key="4">
    <source>
        <dbReference type="ARBA" id="ARBA00022695"/>
    </source>
</evidence>
<dbReference type="InterPro" id="IPR022312">
    <property type="entry name" value="DNA_pol_X"/>
</dbReference>
<feature type="compositionally biased region" description="Low complexity" evidence="9">
    <location>
        <begin position="568"/>
        <end position="590"/>
    </location>
</feature>
<keyword evidence="8" id="KW-0539">Nucleus</keyword>
<evidence type="ECO:0000256" key="2">
    <source>
        <dbReference type="ARBA" id="ARBA00022634"/>
    </source>
</evidence>
<dbReference type="GO" id="GO:0006303">
    <property type="term" value="P:double-strand break repair via nonhomologous end joining"/>
    <property type="evidence" value="ECO:0007669"/>
    <property type="project" value="TreeGrafter"/>
</dbReference>
<dbReference type="SUPFAM" id="SSF52113">
    <property type="entry name" value="BRCT domain"/>
    <property type="match status" value="1"/>
</dbReference>
<dbReference type="EMBL" id="CDMY01000423">
    <property type="protein sequence ID" value="CEM11703.1"/>
    <property type="molecule type" value="Genomic_DNA"/>
</dbReference>
<keyword evidence="4 8" id="KW-0548">Nucleotidyltransferase</keyword>
<reference evidence="11 12" key="1">
    <citation type="submission" date="2014-11" db="EMBL/GenBank/DDBJ databases">
        <authorList>
            <person name="Zhu J."/>
            <person name="Qi W."/>
            <person name="Song R."/>
        </authorList>
    </citation>
    <scope>NUCLEOTIDE SEQUENCE [LARGE SCALE GENOMIC DNA]</scope>
</reference>
<dbReference type="InterPro" id="IPR002008">
    <property type="entry name" value="DNA_pol_X_beta-like"/>
</dbReference>
<dbReference type="Gene3D" id="3.30.460.10">
    <property type="entry name" value="Beta Polymerase, domain 2"/>
    <property type="match status" value="1"/>
</dbReference>
<evidence type="ECO:0000256" key="5">
    <source>
        <dbReference type="ARBA" id="ARBA00022705"/>
    </source>
</evidence>
<dbReference type="Pfam" id="PF10391">
    <property type="entry name" value="DNA_pol_lambd_f"/>
    <property type="match status" value="1"/>
</dbReference>
<evidence type="ECO:0000256" key="7">
    <source>
        <dbReference type="PIRSR" id="PIRSR622312-50"/>
    </source>
</evidence>
<dbReference type="InterPro" id="IPR043519">
    <property type="entry name" value="NT_sf"/>
</dbReference>
<evidence type="ECO:0000313" key="12">
    <source>
        <dbReference type="Proteomes" id="UP000041254"/>
    </source>
</evidence>
<feature type="region of interest" description="Disordered" evidence="9">
    <location>
        <begin position="562"/>
        <end position="623"/>
    </location>
</feature>
<dbReference type="PRINTS" id="PR00870">
    <property type="entry name" value="DNAPOLXBETA"/>
</dbReference>
<keyword evidence="5" id="KW-0235">DNA replication</keyword>
<gene>
    <name evidence="11" type="ORF">Vbra_4411</name>
</gene>